<sequence length="163" mass="16629">METFATLFTNGNFYAYLGVAVAVVLAGMGSAKGVGIVGEAASGVLSEDPDKFGQCLVLQALPGTQGIYGFLIGFIIMLNTGMLGGDVQLPVGTGAAILVASLPVGIVGLVSGIHQGRVSASGVKVIAKRPDQVSKPMVSAALVETYAILAFLISMLLIFNIKI</sequence>
<feature type="transmembrane region" description="Helical" evidence="8">
    <location>
        <begin position="55"/>
        <end position="77"/>
    </location>
</feature>
<organism evidence="10 11">
    <name type="scientific">Lentihominibacter hominis</name>
    <dbReference type="NCBI Taxonomy" id="2763645"/>
    <lineage>
        <taxon>Bacteria</taxon>
        <taxon>Bacillati</taxon>
        <taxon>Bacillota</taxon>
        <taxon>Clostridia</taxon>
        <taxon>Peptostreptococcales</taxon>
        <taxon>Anaerovoracaceae</taxon>
        <taxon>Lentihominibacter</taxon>
    </lineage>
</organism>
<dbReference type="AlphaFoldDB" id="A0A926I3Z6"/>
<dbReference type="CDD" id="cd18179">
    <property type="entry name" value="ATP-synt_Vo_Ao_c_NTPK_rpt1"/>
    <property type="match status" value="1"/>
</dbReference>
<dbReference type="Pfam" id="PF00137">
    <property type="entry name" value="ATP-synt_C"/>
    <property type="match status" value="2"/>
</dbReference>
<reference evidence="10" key="1">
    <citation type="submission" date="2020-08" db="EMBL/GenBank/DDBJ databases">
        <title>Genome public.</title>
        <authorList>
            <person name="Liu C."/>
            <person name="Sun Q."/>
        </authorList>
    </citation>
    <scope>NUCLEOTIDE SEQUENCE</scope>
    <source>
        <strain evidence="10">NSJ-24</strain>
    </source>
</reference>
<comment type="caution">
    <text evidence="10">The sequence shown here is derived from an EMBL/GenBank/DDBJ whole genome shotgun (WGS) entry which is preliminary data.</text>
</comment>
<dbReference type="RefSeq" id="WP_177269848.1">
    <property type="nucleotide sequence ID" value="NZ_JACRTA010000001.1"/>
</dbReference>
<protein>
    <submittedName>
        <fullName evidence="10">V-type ATP synthase subunit K</fullName>
    </submittedName>
</protein>
<feature type="transmembrane region" description="Helical" evidence="8">
    <location>
        <begin position="138"/>
        <end position="161"/>
    </location>
</feature>
<dbReference type="EMBL" id="JACRTA010000001">
    <property type="protein sequence ID" value="MBC8567269.1"/>
    <property type="molecule type" value="Genomic_DNA"/>
</dbReference>
<keyword evidence="7 8" id="KW-0472">Membrane</keyword>
<feature type="domain" description="V-ATPase proteolipid subunit C-like" evidence="9">
    <location>
        <begin position="17"/>
        <end position="76"/>
    </location>
</feature>
<dbReference type="InterPro" id="IPR002379">
    <property type="entry name" value="ATPase_proteolipid_c-like_dom"/>
</dbReference>
<dbReference type="Gene3D" id="1.20.120.610">
    <property type="entry name" value="lithium bound rotor ring of v- atpase"/>
    <property type="match status" value="1"/>
</dbReference>
<dbReference type="FunFam" id="1.20.120.610:FF:000005">
    <property type="entry name" value="V-type sodium ATPase subunit K"/>
    <property type="match status" value="1"/>
</dbReference>
<evidence type="ECO:0000256" key="3">
    <source>
        <dbReference type="ARBA" id="ARBA00022448"/>
    </source>
</evidence>
<dbReference type="SUPFAM" id="SSF81333">
    <property type="entry name" value="F1F0 ATP synthase subunit C"/>
    <property type="match status" value="2"/>
</dbReference>
<evidence type="ECO:0000256" key="7">
    <source>
        <dbReference type="ARBA" id="ARBA00023136"/>
    </source>
</evidence>
<dbReference type="Proteomes" id="UP000610862">
    <property type="component" value="Unassembled WGS sequence"/>
</dbReference>
<dbReference type="InterPro" id="IPR035921">
    <property type="entry name" value="F/V-ATP_Csub_sf"/>
</dbReference>
<evidence type="ECO:0000256" key="4">
    <source>
        <dbReference type="ARBA" id="ARBA00022692"/>
    </source>
</evidence>
<dbReference type="GO" id="GO:0033177">
    <property type="term" value="C:proton-transporting two-sector ATPase complex, proton-transporting domain"/>
    <property type="evidence" value="ECO:0007669"/>
    <property type="project" value="InterPro"/>
</dbReference>
<comment type="subcellular location">
    <subcellularLocation>
        <location evidence="1">Membrane</location>
        <topology evidence="1">Multi-pass membrane protein</topology>
    </subcellularLocation>
</comment>
<evidence type="ECO:0000313" key="11">
    <source>
        <dbReference type="Proteomes" id="UP000610862"/>
    </source>
</evidence>
<dbReference type="NCBIfam" id="NF005124">
    <property type="entry name" value="PRK06558.1"/>
    <property type="match status" value="1"/>
</dbReference>
<keyword evidence="11" id="KW-1185">Reference proteome</keyword>
<keyword evidence="3" id="KW-0813">Transport</keyword>
<keyword evidence="5 8" id="KW-1133">Transmembrane helix</keyword>
<dbReference type="GO" id="GO:0015078">
    <property type="term" value="F:proton transmembrane transporter activity"/>
    <property type="evidence" value="ECO:0007669"/>
    <property type="project" value="InterPro"/>
</dbReference>
<keyword evidence="4 8" id="KW-0812">Transmembrane</keyword>
<feature type="transmembrane region" description="Helical" evidence="8">
    <location>
        <begin position="89"/>
        <end position="110"/>
    </location>
</feature>
<accession>A0A926I3Z6</accession>
<feature type="transmembrane region" description="Helical" evidence="8">
    <location>
        <begin position="13"/>
        <end position="34"/>
    </location>
</feature>
<evidence type="ECO:0000256" key="5">
    <source>
        <dbReference type="ARBA" id="ARBA00022989"/>
    </source>
</evidence>
<keyword evidence="6" id="KW-0406">Ion transport</keyword>
<gene>
    <name evidence="10" type="ORF">H8692_00635</name>
</gene>
<dbReference type="PANTHER" id="PTHR10263">
    <property type="entry name" value="V-TYPE PROTON ATPASE PROTEOLIPID SUBUNIT"/>
    <property type="match status" value="1"/>
</dbReference>
<comment type="similarity">
    <text evidence="2">Belongs to the V-ATPase proteolipid subunit family.</text>
</comment>
<name>A0A926I3Z6_9FIRM</name>
<feature type="domain" description="V-ATPase proteolipid subunit C-like" evidence="9">
    <location>
        <begin position="99"/>
        <end position="157"/>
    </location>
</feature>
<evidence type="ECO:0000256" key="8">
    <source>
        <dbReference type="SAM" id="Phobius"/>
    </source>
</evidence>
<evidence type="ECO:0000256" key="2">
    <source>
        <dbReference type="ARBA" id="ARBA00007296"/>
    </source>
</evidence>
<evidence type="ECO:0000256" key="6">
    <source>
        <dbReference type="ARBA" id="ARBA00023065"/>
    </source>
</evidence>
<evidence type="ECO:0000256" key="1">
    <source>
        <dbReference type="ARBA" id="ARBA00004141"/>
    </source>
</evidence>
<dbReference type="CDD" id="cd18180">
    <property type="entry name" value="ATP-synt_Vo_Ao_c_NTPK_rpt2"/>
    <property type="match status" value="1"/>
</dbReference>
<evidence type="ECO:0000259" key="9">
    <source>
        <dbReference type="Pfam" id="PF00137"/>
    </source>
</evidence>
<evidence type="ECO:0000313" key="10">
    <source>
        <dbReference type="EMBL" id="MBC8567269.1"/>
    </source>
</evidence>
<proteinExistence type="inferred from homology"/>